<organism evidence="1">
    <name type="scientific">Sinorhizobium fredii (strain NBRC 101917 / NGR234)</name>
    <dbReference type="NCBI Taxonomy" id="394"/>
    <lineage>
        <taxon>Bacteria</taxon>
        <taxon>Pseudomonadati</taxon>
        <taxon>Pseudomonadota</taxon>
        <taxon>Alphaproteobacteria</taxon>
        <taxon>Hyphomicrobiales</taxon>
        <taxon>Rhizobiaceae</taxon>
        <taxon>Sinorhizobium/Ensifer group</taxon>
        <taxon>Sinorhizobium</taxon>
    </lineage>
</organism>
<dbReference type="EMBL" id="CP000874">
    <property type="protein sequence ID" value="ACP23100.1"/>
    <property type="molecule type" value="Genomic_DNA"/>
</dbReference>
<dbReference type="EMBL" id="AY316746">
    <property type="protein sequence ID" value="AAQ87221.1"/>
    <property type="molecule type" value="Genomic_DNA"/>
</dbReference>
<geneLocation type="plasmid" evidence="1">
    <name>megaplasmid 2</name>
</geneLocation>
<dbReference type="OrthoDB" id="9785438at2"/>
<geneLocation type="plasmid" evidence="3">
    <name>sym pNGR234b</name>
</geneLocation>
<name>Q6W1Z7_SINFN</name>
<dbReference type="GO" id="GO:0015035">
    <property type="term" value="F:protein-disulfide reductase activity"/>
    <property type="evidence" value="ECO:0007669"/>
    <property type="project" value="InterPro"/>
</dbReference>
<sequence>MDQVSIEISSKSWLLYDGDCPFCTGYARYTRLKEAAGPLRLVDAREAGPEAGEAKRRGYDLNEGMLLKYQGQFYHGDAALHLLAMLTTPSGVFNRLNAWLYRSPRRARIAYPFLRRSRNAILRLLDGKPID</sequence>
<evidence type="ECO:0008006" key="4">
    <source>
        <dbReference type="Google" id="ProtNLM"/>
    </source>
</evidence>
<dbReference type="HOGENOM" id="CLU_137220_0_0_5"/>
<geneLocation type="plasmid" evidence="2">
    <name>pNGR234b</name>
</geneLocation>
<proteinExistence type="predicted"/>
<dbReference type="AlphaFoldDB" id="Q6W1Z7"/>
<gene>
    <name evidence="2" type="ordered locus">NGR_b16490</name>
    <name evidence="1" type="ORF">RNGR00199</name>
</gene>
<evidence type="ECO:0000313" key="2">
    <source>
        <dbReference type="EMBL" id="ACP23100.1"/>
    </source>
</evidence>
<dbReference type="Proteomes" id="UP000001054">
    <property type="component" value="Plasmid pNGR234b"/>
</dbReference>
<reference evidence="2 3" key="2">
    <citation type="journal article" date="2009" name="Appl. Environ. Microbiol.">
        <title>Rhizobium sp. strain NGR234 possesses a remarkable number of secretion systems.</title>
        <authorList>
            <person name="Schmeisser C."/>
            <person name="Liesegang H."/>
            <person name="Krysciak D."/>
            <person name="Bakkou N."/>
            <person name="Le Quere A."/>
            <person name="Wollherr A."/>
            <person name="Heinemeyer I."/>
            <person name="Morgenstern B."/>
            <person name="Pommerening-Roeser A."/>
            <person name="Flores M."/>
            <person name="Palacios R."/>
            <person name="Brenner S."/>
            <person name="Gottschalk G."/>
            <person name="Schmitz R.A."/>
            <person name="Broughton W.J."/>
            <person name="Perret X."/>
            <person name="Strittmatter A.W."/>
            <person name="Streit W.R."/>
        </authorList>
    </citation>
    <scope>NUCLEOTIDE SEQUENCE [LARGE SCALE GENOMIC DNA]</scope>
    <source>
        <strain evidence="3">NBRC 101917 / NGR234</strain>
        <strain evidence="2">NGR234</strain>
        <plasmid evidence="2">pNGR234b</plasmid>
    </source>
</reference>
<evidence type="ECO:0000313" key="3">
    <source>
        <dbReference type="Proteomes" id="UP000001054"/>
    </source>
</evidence>
<evidence type="ECO:0000313" key="1">
    <source>
        <dbReference type="EMBL" id="AAQ87221.1"/>
    </source>
</evidence>
<dbReference type="InterPro" id="IPR007263">
    <property type="entry name" value="DCC1-like"/>
</dbReference>
<keyword evidence="1" id="KW-0614">Plasmid</keyword>
<dbReference type="KEGG" id="rhi:NGR_b16490"/>
<dbReference type="RefSeq" id="WP_015887731.1">
    <property type="nucleotide sequence ID" value="NC_012586.1"/>
</dbReference>
<accession>Q6W1Z7</accession>
<protein>
    <recommendedName>
        <fullName evidence="4">DUF393 domain-containing protein</fullName>
    </recommendedName>
</protein>
<reference evidence="1 3" key="1">
    <citation type="journal article" date="2004" name="J. Bacteriol.">
        <title>An evolutionary hot spot: the pNGR234b replicon of Rhizobium sp. strain NGR234.</title>
        <authorList>
            <person name="Streit W.R."/>
            <person name="Schmitz R.A."/>
            <person name="Perret X."/>
            <person name="Staehelin C."/>
            <person name="Deakin W.J."/>
            <person name="Raasch C."/>
            <person name="Liesegang H."/>
            <person name="Broughton W.J."/>
        </authorList>
    </citation>
    <scope>NUCLEOTIDE SEQUENCE</scope>
    <source>
        <strain evidence="3">NBRC 101917 / NGR234</strain>
        <strain evidence="1">NGR234</strain>
        <plasmid evidence="1">megaplasmid 2</plasmid>
    </source>
</reference>
<dbReference type="Pfam" id="PF04134">
    <property type="entry name" value="DCC1-like"/>
    <property type="match status" value="1"/>
</dbReference>
<keyword evidence="3" id="KW-1185">Reference proteome</keyword>